<keyword evidence="1" id="KW-0175">Coiled coil</keyword>
<evidence type="ECO:0000256" key="1">
    <source>
        <dbReference type="SAM" id="Coils"/>
    </source>
</evidence>
<feature type="region of interest" description="Disordered" evidence="2">
    <location>
        <begin position="336"/>
        <end position="409"/>
    </location>
</feature>
<feature type="region of interest" description="Disordered" evidence="2">
    <location>
        <begin position="1"/>
        <end position="298"/>
    </location>
</feature>
<dbReference type="AlphaFoldDB" id="A0AAD4F4Y0"/>
<feature type="compositionally biased region" description="Low complexity" evidence="2">
    <location>
        <begin position="256"/>
        <end position="268"/>
    </location>
</feature>
<evidence type="ECO:0000256" key="2">
    <source>
        <dbReference type="SAM" id="MobiDB-lite"/>
    </source>
</evidence>
<reference evidence="3" key="1">
    <citation type="submission" date="2023-02" db="EMBL/GenBank/DDBJ databases">
        <authorList>
            <person name="Palmer J.M."/>
        </authorList>
    </citation>
    <scope>NUCLEOTIDE SEQUENCE</scope>
    <source>
        <strain evidence="3">FW57</strain>
    </source>
</reference>
<feature type="compositionally biased region" description="Polar residues" evidence="2">
    <location>
        <begin position="1"/>
        <end position="11"/>
    </location>
</feature>
<comment type="caution">
    <text evidence="3">The sequence shown here is derived from an EMBL/GenBank/DDBJ whole genome shotgun (WGS) entry which is preliminary data.</text>
</comment>
<gene>
    <name evidence="3" type="ORF">NEMBOFW57_000848</name>
</gene>
<feature type="compositionally biased region" description="Polar residues" evidence="2">
    <location>
        <begin position="47"/>
        <end position="56"/>
    </location>
</feature>
<evidence type="ECO:0000313" key="3">
    <source>
        <dbReference type="EMBL" id="KAG7290843.1"/>
    </source>
</evidence>
<feature type="compositionally biased region" description="Low complexity" evidence="2">
    <location>
        <begin position="154"/>
        <end position="167"/>
    </location>
</feature>
<feature type="compositionally biased region" description="Low complexity" evidence="2">
    <location>
        <begin position="194"/>
        <end position="239"/>
    </location>
</feature>
<name>A0AAD4F4Y0_9PEZI</name>
<sequence>MLSDNPGSSLPSVPARASQPQVPIPDNGYVSPRLQLDRRSPAPGSPFQPSQKQPQHGLNAPRPSLSPLSEYHSGFSDEDLGASSPSPFNLANHRRQHSFPNLLPLAFRSRTPSPTRKTHTRSPSEQMPYTGDGRTNGRTPADSPRGGAGFVNWLSGSAGAANALGLSPHSPNPTSRDGTASPGAEATPTRLRRGTTPDLTTTTPKPTNNTMTTRFMSALSSRFTPTTPTTTRSPSAPSDDPYDELSTLNIEAALFPTSPTASSRTTATPSPPRRRLPRAGRRAARPARRAGAQRDELEEAVTRAAHLKMQLEGMARRVGELEGELAAERRKGASLLEKRGGGLPEEGASMVSEDLGVDEDRRRRRRRRSRGSGGEESDDEDGDTSAESESVFSRCRSPALPVAPTTHAMSSDGAAVMDVAGAPHARSHAGSVNATPKQKGGQQMSAFQKILKGISGEEAGCENCKGQDASVAWDTVGLLRDENRHLKTRVGELEVAVEGALDLVNGIGM</sequence>
<feature type="compositionally biased region" description="Polar residues" evidence="2">
    <location>
        <begin position="110"/>
        <end position="127"/>
    </location>
</feature>
<dbReference type="Proteomes" id="UP001197093">
    <property type="component" value="Unassembled WGS sequence"/>
</dbReference>
<dbReference type="EMBL" id="JAHCVI010000001">
    <property type="protein sequence ID" value="KAG7290843.1"/>
    <property type="molecule type" value="Genomic_DNA"/>
</dbReference>
<organism evidence="3 4">
    <name type="scientific">Staphylotrichum longicolle</name>
    <dbReference type="NCBI Taxonomy" id="669026"/>
    <lineage>
        <taxon>Eukaryota</taxon>
        <taxon>Fungi</taxon>
        <taxon>Dikarya</taxon>
        <taxon>Ascomycota</taxon>
        <taxon>Pezizomycotina</taxon>
        <taxon>Sordariomycetes</taxon>
        <taxon>Sordariomycetidae</taxon>
        <taxon>Sordariales</taxon>
        <taxon>Chaetomiaceae</taxon>
        <taxon>Staphylotrichum</taxon>
    </lineage>
</organism>
<evidence type="ECO:0000313" key="4">
    <source>
        <dbReference type="Proteomes" id="UP001197093"/>
    </source>
</evidence>
<feature type="compositionally biased region" description="Basic residues" evidence="2">
    <location>
        <begin position="272"/>
        <end position="288"/>
    </location>
</feature>
<protein>
    <submittedName>
        <fullName evidence="3">Uncharacterized protein</fullName>
    </submittedName>
</protein>
<feature type="coiled-coil region" evidence="1">
    <location>
        <begin position="304"/>
        <end position="331"/>
    </location>
</feature>
<feature type="compositionally biased region" description="Acidic residues" evidence="2">
    <location>
        <begin position="375"/>
        <end position="386"/>
    </location>
</feature>
<accession>A0AAD4F4Y0</accession>
<keyword evidence="4" id="KW-1185">Reference proteome</keyword>
<proteinExistence type="predicted"/>